<proteinExistence type="predicted"/>
<dbReference type="SMART" id="SM00597">
    <property type="entry name" value="ZnF_TTF"/>
    <property type="match status" value="1"/>
</dbReference>
<dbReference type="InterPro" id="IPR012337">
    <property type="entry name" value="RNaseH-like_sf"/>
</dbReference>
<dbReference type="RefSeq" id="XP_050946568.1">
    <property type="nucleotide sequence ID" value="XM_051090611.1"/>
</dbReference>
<name>A0ABM3L965_CUCME</name>
<feature type="domain" description="TTF-type" evidence="1">
    <location>
        <begin position="81"/>
        <end position="175"/>
    </location>
</feature>
<evidence type="ECO:0000259" key="1">
    <source>
        <dbReference type="SMART" id="SM00597"/>
    </source>
</evidence>
<sequence length="740" mass="84823">MEKYFKRKLMEPSSPLKKSNNSNERSITEVKLEDLPADPGLRIRILDYNCNIRDVVRRAYLQKGPCQPRNHTFPLKKFGSQSRRFNPIWFTGYPNWLEYSISKDAAYCLCCYLFKPEVGEQSGRDHFVGEGFSNWKKKEKLQTHVGGPNSAHNQAWGKCLPFRGHDETEDSKNQGNFLELLQWLCNHNKDIEVVSLKNAPENLKLTAPDIQKDIVNCIAVEIVNSIIQDIGDKLFSILIDESKDISSKEQMSIVLRYVDKGCVIERFVGIVHVTDTSSLSLKEAIDGFFSIHGLSMTSLRGQGYDGASNMRGEFNGLKTLILRENECAFYIHCFSHQLQLALVAIAKNHVEIVGLFLLVVNVVNVIDASAKRRDMLREKHSANTFEALNNGELSSGRGLNQKTIIKRPGDTRWGSHYITLVRCISMFSSICEVLEIIIDDGSNSEQKYEAKVLMNSIQSFDFVFHVHLMKTILGITNDLSQVLQRKDQDIVNAMNLVKICKVRLQLMRESGWQSLLDEVSSFCNKHGILMLKMDDAFLVRGRQRRNSQEITNIYHYRVEIFYAVIDMQLQELNNRFSEKSTELLLCVACLNPSNSFTAFDRQKLICLAQFYPRDFSTTKLLILEDQLQNYIIDVCSDNMFVGLTSIGDLSQKIVITAKDKVYPLVYRLLTLALILPVTTATVERTFSAMSIIKTQLRNQMKDQWMNDCLVAYIERDLFDKIDNEAIMYRFQNMKSRRGQL</sequence>
<dbReference type="SUPFAM" id="SSF53098">
    <property type="entry name" value="Ribonuclease H-like"/>
    <property type="match status" value="1"/>
</dbReference>
<dbReference type="InterPro" id="IPR008906">
    <property type="entry name" value="HATC_C_dom"/>
</dbReference>
<dbReference type="PANTHER" id="PTHR11697:SF230">
    <property type="entry name" value="ZINC FINGER, MYM DOMAIN CONTAINING 1"/>
    <property type="match status" value="1"/>
</dbReference>
<organism evidence="2 3">
    <name type="scientific">Cucumis melo</name>
    <name type="common">Muskmelon</name>
    <dbReference type="NCBI Taxonomy" id="3656"/>
    <lineage>
        <taxon>Eukaryota</taxon>
        <taxon>Viridiplantae</taxon>
        <taxon>Streptophyta</taxon>
        <taxon>Embryophyta</taxon>
        <taxon>Tracheophyta</taxon>
        <taxon>Spermatophyta</taxon>
        <taxon>Magnoliopsida</taxon>
        <taxon>eudicotyledons</taxon>
        <taxon>Gunneridae</taxon>
        <taxon>Pentapetalae</taxon>
        <taxon>rosids</taxon>
        <taxon>fabids</taxon>
        <taxon>Cucurbitales</taxon>
        <taxon>Cucurbitaceae</taxon>
        <taxon>Benincaseae</taxon>
        <taxon>Cucumis</taxon>
    </lineage>
</organism>
<dbReference type="InterPro" id="IPR025398">
    <property type="entry name" value="DUF4371"/>
</dbReference>
<evidence type="ECO:0000313" key="2">
    <source>
        <dbReference type="Proteomes" id="UP001652600"/>
    </source>
</evidence>
<gene>
    <name evidence="3" type="primary">LOC127151188</name>
</gene>
<accession>A0ABM3L965</accession>
<dbReference type="Pfam" id="PF05699">
    <property type="entry name" value="Dimer_Tnp_hAT"/>
    <property type="match status" value="1"/>
</dbReference>
<protein>
    <submittedName>
        <fullName evidence="3">Uncharacterized protein LOC127151188</fullName>
    </submittedName>
</protein>
<dbReference type="PANTHER" id="PTHR11697">
    <property type="entry name" value="GENERAL TRANSCRIPTION FACTOR 2-RELATED ZINC FINGER PROTEIN"/>
    <property type="match status" value="1"/>
</dbReference>
<dbReference type="InterPro" id="IPR055298">
    <property type="entry name" value="AtLOH3-like"/>
</dbReference>
<keyword evidence="2" id="KW-1185">Reference proteome</keyword>
<dbReference type="Proteomes" id="UP001652600">
    <property type="component" value="Chromosome 10"/>
</dbReference>
<dbReference type="GeneID" id="127151188"/>
<reference evidence="3" key="1">
    <citation type="submission" date="2025-08" db="UniProtKB">
        <authorList>
            <consortium name="RefSeq"/>
        </authorList>
    </citation>
    <scope>IDENTIFICATION</scope>
    <source>
        <tissue evidence="3">Stem</tissue>
    </source>
</reference>
<dbReference type="Pfam" id="PF14291">
    <property type="entry name" value="DUF4371"/>
    <property type="match status" value="1"/>
</dbReference>
<evidence type="ECO:0000313" key="3">
    <source>
        <dbReference type="RefSeq" id="XP_050946568.1"/>
    </source>
</evidence>
<dbReference type="InterPro" id="IPR006580">
    <property type="entry name" value="Znf_TTF"/>
</dbReference>